<dbReference type="RefSeq" id="WP_015747691.1">
    <property type="nucleotide sequence ID" value="NC_013235.1"/>
</dbReference>
<evidence type="ECO:0000256" key="5">
    <source>
        <dbReference type="ARBA" id="ARBA00023277"/>
    </source>
</evidence>
<dbReference type="OrthoDB" id="9805177at2"/>
<protein>
    <submittedName>
        <fullName evidence="6">2-dehydro-3-deoxyphosphogluconate aldolase/4-hydroxy-2-oxoglutarate aldolase</fullName>
    </submittedName>
</protein>
<dbReference type="KEGG" id="nml:Namu_2429"/>
<dbReference type="InterPro" id="IPR000887">
    <property type="entry name" value="Aldlse_KDPG_KHG"/>
</dbReference>
<dbReference type="AlphaFoldDB" id="C8X6E7"/>
<keyword evidence="4" id="KW-0456">Lyase</keyword>
<keyword evidence="5" id="KW-0119">Carbohydrate metabolism</keyword>
<dbReference type="STRING" id="479431.Namu_2429"/>
<evidence type="ECO:0000313" key="7">
    <source>
        <dbReference type="Proteomes" id="UP000002218"/>
    </source>
</evidence>
<dbReference type="PANTHER" id="PTHR30246:SF1">
    <property type="entry name" value="2-DEHYDRO-3-DEOXY-6-PHOSPHOGALACTONATE ALDOLASE-RELATED"/>
    <property type="match status" value="1"/>
</dbReference>
<keyword evidence="7" id="KW-1185">Reference proteome</keyword>
<dbReference type="PROSITE" id="PS00160">
    <property type="entry name" value="ALDOLASE_KDPG_KHG_2"/>
    <property type="match status" value="1"/>
</dbReference>
<reference evidence="6 7" key="2">
    <citation type="journal article" date="2010" name="Stand. Genomic Sci.">
        <title>Complete genome sequence of Nakamurella multipartita type strain (Y-104).</title>
        <authorList>
            <person name="Tice H."/>
            <person name="Mayilraj S."/>
            <person name="Sims D."/>
            <person name="Lapidus A."/>
            <person name="Nolan M."/>
            <person name="Lucas S."/>
            <person name="Glavina Del Rio T."/>
            <person name="Copeland A."/>
            <person name="Cheng J.F."/>
            <person name="Meincke L."/>
            <person name="Bruce D."/>
            <person name="Goodwin L."/>
            <person name="Pitluck S."/>
            <person name="Ivanova N."/>
            <person name="Mavromatis K."/>
            <person name="Ovchinnikova G."/>
            <person name="Pati A."/>
            <person name="Chen A."/>
            <person name="Palaniappan K."/>
            <person name="Land M."/>
            <person name="Hauser L."/>
            <person name="Chang Y.J."/>
            <person name="Jeffries C.D."/>
            <person name="Detter J.C."/>
            <person name="Brettin T."/>
            <person name="Rohde M."/>
            <person name="Goker M."/>
            <person name="Bristow J."/>
            <person name="Eisen J.A."/>
            <person name="Markowitz V."/>
            <person name="Hugenholtz P."/>
            <person name="Kyrpides N.C."/>
            <person name="Klenk H.P."/>
            <person name="Chen F."/>
        </authorList>
    </citation>
    <scope>NUCLEOTIDE SEQUENCE [LARGE SCALE GENOMIC DNA]</scope>
    <source>
        <strain evidence="7">ATCC 700099 / DSM 44233 / CIP 104796 / JCM 9543 / NBRC 105858 / Y-104</strain>
    </source>
</reference>
<dbReference type="Gene3D" id="3.20.20.70">
    <property type="entry name" value="Aldolase class I"/>
    <property type="match status" value="1"/>
</dbReference>
<organism evidence="6 7">
    <name type="scientific">Nakamurella multipartita (strain ATCC 700099 / DSM 44233 / CIP 104796 / JCM 9543 / NBRC 105858 / Y-104)</name>
    <name type="common">Microsphaera multipartita</name>
    <dbReference type="NCBI Taxonomy" id="479431"/>
    <lineage>
        <taxon>Bacteria</taxon>
        <taxon>Bacillati</taxon>
        <taxon>Actinomycetota</taxon>
        <taxon>Actinomycetes</taxon>
        <taxon>Nakamurellales</taxon>
        <taxon>Nakamurellaceae</taxon>
        <taxon>Nakamurella</taxon>
    </lineage>
</organism>
<dbReference type="NCBIfam" id="TIGR01182">
    <property type="entry name" value="eda"/>
    <property type="match status" value="1"/>
</dbReference>
<dbReference type="HOGENOM" id="CLU_077795_2_2_11"/>
<gene>
    <name evidence="6" type="ordered locus">Namu_2429</name>
</gene>
<dbReference type="InParanoid" id="C8X6E7"/>
<dbReference type="Proteomes" id="UP000002218">
    <property type="component" value="Chromosome"/>
</dbReference>
<dbReference type="InterPro" id="IPR013785">
    <property type="entry name" value="Aldolase_TIM"/>
</dbReference>
<dbReference type="PANTHER" id="PTHR30246">
    <property type="entry name" value="2-KETO-3-DEOXY-6-PHOSPHOGLUCONATE ALDOLASE"/>
    <property type="match status" value="1"/>
</dbReference>
<evidence type="ECO:0000256" key="2">
    <source>
        <dbReference type="ARBA" id="ARBA00006906"/>
    </source>
</evidence>
<dbReference type="CDD" id="cd00452">
    <property type="entry name" value="KDPG_aldolase"/>
    <property type="match status" value="1"/>
</dbReference>
<evidence type="ECO:0000256" key="3">
    <source>
        <dbReference type="ARBA" id="ARBA00011233"/>
    </source>
</evidence>
<evidence type="ECO:0000256" key="1">
    <source>
        <dbReference type="ARBA" id="ARBA00004761"/>
    </source>
</evidence>
<dbReference type="eggNOG" id="COG0800">
    <property type="taxonomic scope" value="Bacteria"/>
</dbReference>
<dbReference type="InterPro" id="IPR031338">
    <property type="entry name" value="KDPG/KHG_AS_2"/>
</dbReference>
<comment type="subunit">
    <text evidence="3">Homotrimer.</text>
</comment>
<name>C8X6E7_NAKMY</name>
<dbReference type="Pfam" id="PF01081">
    <property type="entry name" value="Aldolase"/>
    <property type="match status" value="1"/>
</dbReference>
<comment type="similarity">
    <text evidence="2">Belongs to the KHG/KDPG aldolase family.</text>
</comment>
<evidence type="ECO:0000256" key="4">
    <source>
        <dbReference type="ARBA" id="ARBA00023239"/>
    </source>
</evidence>
<dbReference type="SUPFAM" id="SSF51569">
    <property type="entry name" value="Aldolase"/>
    <property type="match status" value="1"/>
</dbReference>
<proteinExistence type="inferred from homology"/>
<dbReference type="EMBL" id="CP001737">
    <property type="protein sequence ID" value="ACV78802.1"/>
    <property type="molecule type" value="Genomic_DNA"/>
</dbReference>
<dbReference type="GO" id="GO:0016829">
    <property type="term" value="F:lyase activity"/>
    <property type="evidence" value="ECO:0007669"/>
    <property type="project" value="UniProtKB-KW"/>
</dbReference>
<sequence length="215" mass="21872" precursor="true">MPTRLDLPPAVSASGVVAVLRAAHADRYPPVVEVLAENGVHAIEVTMSTPGTLDAVEVLRARISGSGAAVGVGTVTDADTARRVVEVGGEFVVTPTTDPEVIRIAVEAGIAVYPGALTPTEVLAGWRAGATAVKLFPASTVGPAYLGHLRGPFPQIPILPSGGFGVPEIPEWIGAGAVAVSMGSSLIGDALRGGSLTDLARRCRDAVDAVRKARS</sequence>
<evidence type="ECO:0000313" key="6">
    <source>
        <dbReference type="EMBL" id="ACV78802.1"/>
    </source>
</evidence>
<accession>C8X6E7</accession>
<reference evidence="7" key="1">
    <citation type="submission" date="2009-09" db="EMBL/GenBank/DDBJ databases">
        <title>The complete genome of Nakamurella multipartita DSM 44233.</title>
        <authorList>
            <consortium name="US DOE Joint Genome Institute (JGI-PGF)"/>
            <person name="Lucas S."/>
            <person name="Copeland A."/>
            <person name="Lapidus A."/>
            <person name="Glavina del Rio T."/>
            <person name="Dalin E."/>
            <person name="Tice H."/>
            <person name="Bruce D."/>
            <person name="Goodwin L."/>
            <person name="Pitluck S."/>
            <person name="Kyrpides N."/>
            <person name="Mavromatis K."/>
            <person name="Ivanova N."/>
            <person name="Ovchinnikova G."/>
            <person name="Sims D."/>
            <person name="Meincke L."/>
            <person name="Brettin T."/>
            <person name="Detter J.C."/>
            <person name="Han C."/>
            <person name="Larimer F."/>
            <person name="Land M."/>
            <person name="Hauser L."/>
            <person name="Markowitz V."/>
            <person name="Cheng J.-F."/>
            <person name="Hugenholtz P."/>
            <person name="Woyke T."/>
            <person name="Wu D."/>
            <person name="Klenk H.-P."/>
            <person name="Eisen J.A."/>
        </authorList>
    </citation>
    <scope>NUCLEOTIDE SEQUENCE [LARGE SCALE GENOMIC DNA]</scope>
    <source>
        <strain evidence="7">ATCC 700099 / DSM 44233 / CIP 104796 / JCM 9543 / NBRC 105858 / Y-104</strain>
    </source>
</reference>
<comment type="pathway">
    <text evidence="1">Carbohydrate acid metabolism.</text>
</comment>